<dbReference type="PANTHER" id="PTHR35176">
    <property type="entry name" value="HEME OXYGENASE HI_0854-RELATED"/>
    <property type="match status" value="1"/>
</dbReference>
<dbReference type="InterPro" id="IPR052019">
    <property type="entry name" value="F420H2_bilvrd_red/Heme_oxyg"/>
</dbReference>
<comment type="caution">
    <text evidence="3">The sequence shown here is derived from an EMBL/GenBank/DDBJ whole genome shotgun (WGS) entry which is preliminary data.</text>
</comment>
<dbReference type="InterPro" id="IPR012349">
    <property type="entry name" value="Split_barrel_FMN-bd"/>
</dbReference>
<dbReference type="AlphaFoldDB" id="A0A0J6VL06"/>
<accession>A0A0J6VL06</accession>
<name>A0A0J6VL06_9MYCO</name>
<evidence type="ECO:0000313" key="3">
    <source>
        <dbReference type="EMBL" id="KMO70237.1"/>
    </source>
</evidence>
<dbReference type="Gene3D" id="2.30.110.10">
    <property type="entry name" value="Electron Transport, Fmn-binding Protein, Chain A"/>
    <property type="match status" value="1"/>
</dbReference>
<dbReference type="PATRIC" id="fig|37916.4.peg.5131"/>
<dbReference type="SMR" id="A0A0J6VL06"/>
<protein>
    <submittedName>
        <fullName evidence="3">Pyridoxamine 5'-phosphate oxidase</fullName>
    </submittedName>
</protein>
<gene>
    <name evidence="3" type="ORF">MCHLDSM_05125</name>
</gene>
<dbReference type="SUPFAM" id="SSF50475">
    <property type="entry name" value="FMN-binding split barrel"/>
    <property type="match status" value="1"/>
</dbReference>
<dbReference type="GO" id="GO:0070967">
    <property type="term" value="F:coenzyme F420 binding"/>
    <property type="evidence" value="ECO:0007669"/>
    <property type="project" value="TreeGrafter"/>
</dbReference>
<evidence type="ECO:0000313" key="4">
    <source>
        <dbReference type="Proteomes" id="UP000036513"/>
    </source>
</evidence>
<organism evidence="3 4">
    <name type="scientific">Mycolicibacterium chlorophenolicum</name>
    <dbReference type="NCBI Taxonomy" id="37916"/>
    <lineage>
        <taxon>Bacteria</taxon>
        <taxon>Bacillati</taxon>
        <taxon>Actinomycetota</taxon>
        <taxon>Actinomycetes</taxon>
        <taxon>Mycobacteriales</taxon>
        <taxon>Mycobacteriaceae</taxon>
        <taxon>Mycolicibacterium</taxon>
    </lineage>
</organism>
<dbReference type="GO" id="GO:0005829">
    <property type="term" value="C:cytosol"/>
    <property type="evidence" value="ECO:0007669"/>
    <property type="project" value="TreeGrafter"/>
</dbReference>
<feature type="domain" description="Pyridoxamine 5'-phosphate oxidase N-terminal" evidence="2">
    <location>
        <begin position="30"/>
        <end position="162"/>
    </location>
</feature>
<sequence>MAQRLPGRVIAVNHIPPALPAPRVERVTPDETVTAFTGAPVAALATVRPDGAPHVVPVVFAMAAGRDDLVYTAVDAKPKSTQHLRRLANIENNPEVSLLVDHYDDDWARLWWVRADGTATIHRSGDEVAIGYAQLRAKYPQYERVALNGPVVSIRIRRWASWGGG</sequence>
<keyword evidence="4" id="KW-1185">Reference proteome</keyword>
<dbReference type="STRING" id="37916.MCHLDSM_05125"/>
<dbReference type="Proteomes" id="UP000036513">
    <property type="component" value="Unassembled WGS sequence"/>
</dbReference>
<dbReference type="EMBL" id="JYNL01000064">
    <property type="protein sequence ID" value="KMO70237.1"/>
    <property type="molecule type" value="Genomic_DNA"/>
</dbReference>
<dbReference type="Pfam" id="PF01243">
    <property type="entry name" value="PNPOx_N"/>
    <property type="match status" value="1"/>
</dbReference>
<dbReference type="InterPro" id="IPR011576">
    <property type="entry name" value="Pyridox_Oxase_N"/>
</dbReference>
<evidence type="ECO:0000256" key="1">
    <source>
        <dbReference type="ARBA" id="ARBA00023002"/>
    </source>
</evidence>
<dbReference type="NCBIfam" id="TIGR03668">
    <property type="entry name" value="Rv0121_F420"/>
    <property type="match status" value="1"/>
</dbReference>
<proteinExistence type="predicted"/>
<keyword evidence="1" id="KW-0560">Oxidoreductase</keyword>
<dbReference type="InterPro" id="IPR019967">
    <property type="entry name" value="F420-dep_enz_PPOX_Rv0121"/>
</dbReference>
<dbReference type="PANTHER" id="PTHR35176:SF2">
    <property type="entry name" value="F420H(2)-DEPENDENT REDUCTASE RV1155"/>
    <property type="match status" value="1"/>
</dbReference>
<dbReference type="GO" id="GO:0016627">
    <property type="term" value="F:oxidoreductase activity, acting on the CH-CH group of donors"/>
    <property type="evidence" value="ECO:0007669"/>
    <property type="project" value="TreeGrafter"/>
</dbReference>
<evidence type="ECO:0000259" key="2">
    <source>
        <dbReference type="Pfam" id="PF01243"/>
    </source>
</evidence>
<reference evidence="3 4" key="1">
    <citation type="journal article" date="2015" name="Genome Biol. Evol.">
        <title>Characterization of Three Mycobacterium spp. with Potential Use in Bioremediation by Genome Sequencing and Comparative Genomics.</title>
        <authorList>
            <person name="Das S."/>
            <person name="Pettersson B.M."/>
            <person name="Behra P.R."/>
            <person name="Ramesh M."/>
            <person name="Dasgupta S."/>
            <person name="Bhattacharya A."/>
            <person name="Kirsebom L.A."/>
        </authorList>
    </citation>
    <scope>NUCLEOTIDE SEQUENCE [LARGE SCALE GENOMIC DNA]</scope>
    <source>
        <strain evidence="3 4">DSM 43826</strain>
    </source>
</reference>